<dbReference type="Proteomes" id="UP001202717">
    <property type="component" value="Chromosome"/>
</dbReference>
<protein>
    <submittedName>
        <fullName evidence="1">DinB family protein</fullName>
    </submittedName>
</protein>
<accession>A0ABY7RW25</accession>
<proteinExistence type="predicted"/>
<dbReference type="EMBL" id="CP116221">
    <property type="protein sequence ID" value="WCO00962.1"/>
    <property type="molecule type" value="Genomic_DNA"/>
</dbReference>
<dbReference type="Gene3D" id="1.20.120.450">
    <property type="entry name" value="dinb family like domain"/>
    <property type="match status" value="1"/>
</dbReference>
<organism evidence="1 2">
    <name type="scientific">Psychroserpens ponticola</name>
    <dbReference type="NCBI Taxonomy" id="2932268"/>
    <lineage>
        <taxon>Bacteria</taxon>
        <taxon>Pseudomonadati</taxon>
        <taxon>Bacteroidota</taxon>
        <taxon>Flavobacteriia</taxon>
        <taxon>Flavobacteriales</taxon>
        <taxon>Flavobacteriaceae</taxon>
        <taxon>Psychroserpens</taxon>
    </lineage>
</organism>
<dbReference type="SUPFAM" id="SSF109854">
    <property type="entry name" value="DinB/YfiT-like putative metalloenzymes"/>
    <property type="match status" value="1"/>
</dbReference>
<sequence length="156" mass="18123">MESSKQLAQRFRELFLNGKWIANTNYQELLSNVTRQQAIQKISSLNTIAILTFHINYYVEGVLQVLEGGSLDIKDKYSFDAPEIKSEDDWNTLKLQLFANTEAFATHIESMTKNQLESTFVDEKYGSYRRNIEGLIEHSYYHFGQLSLIKKMVNNN</sequence>
<reference evidence="1 2" key="1">
    <citation type="submission" date="2023-01" db="EMBL/GenBank/DDBJ databases">
        <title>Psychroserpens ponticola sp. nov., isolated from seawater.</title>
        <authorList>
            <person name="Kristyanto S."/>
            <person name="Jung J."/>
            <person name="Kim J.M."/>
            <person name="Jeon C.O."/>
        </authorList>
    </citation>
    <scope>NUCLEOTIDE SEQUENCE [LARGE SCALE GENOMIC DNA]</scope>
    <source>
        <strain evidence="1 2">MSW6</strain>
    </source>
</reference>
<evidence type="ECO:0000313" key="1">
    <source>
        <dbReference type="EMBL" id="WCO00962.1"/>
    </source>
</evidence>
<dbReference type="InterPro" id="IPR034660">
    <property type="entry name" value="DinB/YfiT-like"/>
</dbReference>
<dbReference type="RefSeq" id="WP_249995966.1">
    <property type="nucleotide sequence ID" value="NZ_CP116221.1"/>
</dbReference>
<name>A0ABY7RW25_9FLAO</name>
<gene>
    <name evidence="1" type="ORF">MUN68_012895</name>
</gene>
<keyword evidence="2" id="KW-1185">Reference proteome</keyword>
<evidence type="ECO:0000313" key="2">
    <source>
        <dbReference type="Proteomes" id="UP001202717"/>
    </source>
</evidence>